<proteinExistence type="predicted"/>
<gene>
    <name evidence="2" type="ORF">IQ22_01667</name>
</gene>
<protein>
    <submittedName>
        <fullName evidence="2">Putative membrane protein</fullName>
    </submittedName>
</protein>
<dbReference type="RefSeq" id="WP_145140648.1">
    <property type="nucleotide sequence ID" value="NZ_VLKY01000004.1"/>
</dbReference>
<evidence type="ECO:0000313" key="3">
    <source>
        <dbReference type="Proteomes" id="UP000316905"/>
    </source>
</evidence>
<name>A0A562QG66_9PSED</name>
<evidence type="ECO:0000256" key="1">
    <source>
        <dbReference type="SAM" id="Phobius"/>
    </source>
</evidence>
<dbReference type="OrthoDB" id="9786302at2"/>
<dbReference type="AlphaFoldDB" id="A0A562QG66"/>
<dbReference type="Pfam" id="PF10027">
    <property type="entry name" value="DUF2269"/>
    <property type="match status" value="1"/>
</dbReference>
<comment type="caution">
    <text evidence="2">The sequence shown here is derived from an EMBL/GenBank/DDBJ whole genome shotgun (WGS) entry which is preliminary data.</text>
</comment>
<feature type="transmembrane region" description="Helical" evidence="1">
    <location>
        <begin position="12"/>
        <end position="30"/>
    </location>
</feature>
<dbReference type="InterPro" id="IPR018729">
    <property type="entry name" value="DUF2269_transmembrane"/>
</dbReference>
<keyword evidence="1" id="KW-0812">Transmembrane</keyword>
<keyword evidence="3" id="KW-1185">Reference proteome</keyword>
<reference evidence="2 3" key="1">
    <citation type="journal article" date="2015" name="Stand. Genomic Sci.">
        <title>Genomic Encyclopedia of Bacterial and Archaeal Type Strains, Phase III: the genomes of soil and plant-associated and newly described type strains.</title>
        <authorList>
            <person name="Whitman W.B."/>
            <person name="Woyke T."/>
            <person name="Klenk H.P."/>
            <person name="Zhou Y."/>
            <person name="Lilburn T.G."/>
            <person name="Beck B.J."/>
            <person name="De Vos P."/>
            <person name="Vandamme P."/>
            <person name="Eisen J.A."/>
            <person name="Garrity G."/>
            <person name="Hugenholtz P."/>
            <person name="Kyrpides N.C."/>
        </authorList>
    </citation>
    <scope>NUCLEOTIDE SEQUENCE [LARGE SCALE GENOMIC DNA]</scope>
    <source>
        <strain evidence="2 3">CGMCC 1.6858</strain>
    </source>
</reference>
<dbReference type="Proteomes" id="UP000316905">
    <property type="component" value="Unassembled WGS sequence"/>
</dbReference>
<accession>A0A562QG66</accession>
<sequence length="155" mass="17492">MTAYVLLKTVHVLSAAILIGLGSGSAYYAWRSWRTGRPEFIALTFKHLVFADWAITLPCVVIQAATGIALAHGAGFSLTLPWLQWSIIFFLLAGLCWLPILWLQVRLQRLAETSHRHKSPLPPQAFRYMRAWLILGWPAFLALLVVLYLMISKGF</sequence>
<evidence type="ECO:0000313" key="2">
    <source>
        <dbReference type="EMBL" id="TWI55734.1"/>
    </source>
</evidence>
<organism evidence="2 3">
    <name type="scientific">Pseudomonas duriflava</name>
    <dbReference type="NCBI Taxonomy" id="459528"/>
    <lineage>
        <taxon>Bacteria</taxon>
        <taxon>Pseudomonadati</taxon>
        <taxon>Pseudomonadota</taxon>
        <taxon>Gammaproteobacteria</taxon>
        <taxon>Pseudomonadales</taxon>
        <taxon>Pseudomonadaceae</taxon>
        <taxon>Pseudomonas</taxon>
    </lineage>
</organism>
<dbReference type="EMBL" id="VLKY01000004">
    <property type="protein sequence ID" value="TWI55734.1"/>
    <property type="molecule type" value="Genomic_DNA"/>
</dbReference>
<feature type="transmembrane region" description="Helical" evidence="1">
    <location>
        <begin position="128"/>
        <end position="151"/>
    </location>
</feature>
<keyword evidence="1" id="KW-1133">Transmembrane helix</keyword>
<keyword evidence="1" id="KW-0472">Membrane</keyword>
<feature type="transmembrane region" description="Helical" evidence="1">
    <location>
        <begin position="82"/>
        <end position="107"/>
    </location>
</feature>
<feature type="transmembrane region" description="Helical" evidence="1">
    <location>
        <begin position="50"/>
        <end position="70"/>
    </location>
</feature>